<protein>
    <submittedName>
        <fullName evidence="1">Uncharacterized protein</fullName>
    </submittedName>
</protein>
<dbReference type="EMBL" id="MU001672">
    <property type="protein sequence ID" value="KAF2461161.1"/>
    <property type="molecule type" value="Genomic_DNA"/>
</dbReference>
<name>A0A6A6PB08_9PEZI</name>
<organism evidence="1 2">
    <name type="scientific">Lineolata rhizophorae</name>
    <dbReference type="NCBI Taxonomy" id="578093"/>
    <lineage>
        <taxon>Eukaryota</taxon>
        <taxon>Fungi</taxon>
        <taxon>Dikarya</taxon>
        <taxon>Ascomycota</taxon>
        <taxon>Pezizomycotina</taxon>
        <taxon>Dothideomycetes</taxon>
        <taxon>Dothideomycetes incertae sedis</taxon>
        <taxon>Lineolatales</taxon>
        <taxon>Lineolataceae</taxon>
        <taxon>Lineolata</taxon>
    </lineage>
</organism>
<reference evidence="1" key="1">
    <citation type="journal article" date="2020" name="Stud. Mycol.">
        <title>101 Dothideomycetes genomes: a test case for predicting lifestyles and emergence of pathogens.</title>
        <authorList>
            <person name="Haridas S."/>
            <person name="Albert R."/>
            <person name="Binder M."/>
            <person name="Bloem J."/>
            <person name="Labutti K."/>
            <person name="Salamov A."/>
            <person name="Andreopoulos B."/>
            <person name="Baker S."/>
            <person name="Barry K."/>
            <person name="Bills G."/>
            <person name="Bluhm B."/>
            <person name="Cannon C."/>
            <person name="Castanera R."/>
            <person name="Culley D."/>
            <person name="Daum C."/>
            <person name="Ezra D."/>
            <person name="Gonzalez J."/>
            <person name="Henrissat B."/>
            <person name="Kuo A."/>
            <person name="Liang C."/>
            <person name="Lipzen A."/>
            <person name="Lutzoni F."/>
            <person name="Magnuson J."/>
            <person name="Mondo S."/>
            <person name="Nolan M."/>
            <person name="Ohm R."/>
            <person name="Pangilinan J."/>
            <person name="Park H.-J."/>
            <person name="Ramirez L."/>
            <person name="Alfaro M."/>
            <person name="Sun H."/>
            <person name="Tritt A."/>
            <person name="Yoshinaga Y."/>
            <person name="Zwiers L.-H."/>
            <person name="Turgeon B."/>
            <person name="Goodwin S."/>
            <person name="Spatafora J."/>
            <person name="Crous P."/>
            <person name="Grigoriev I."/>
        </authorList>
    </citation>
    <scope>NUCLEOTIDE SEQUENCE</scope>
    <source>
        <strain evidence="1">ATCC 16933</strain>
    </source>
</reference>
<dbReference type="AlphaFoldDB" id="A0A6A6PB08"/>
<keyword evidence="2" id="KW-1185">Reference proteome</keyword>
<accession>A0A6A6PB08</accession>
<evidence type="ECO:0000313" key="2">
    <source>
        <dbReference type="Proteomes" id="UP000799766"/>
    </source>
</evidence>
<dbReference type="Proteomes" id="UP000799766">
    <property type="component" value="Unassembled WGS sequence"/>
</dbReference>
<sequence length="179" mass="19943">MWRAAGGRRAVGFRRAPKDAFVSRTEAGRPVGSLGSGARSLRPKTCCLFGVLRRLHRQWMLAEVGPFVRGPLGEGGLHDEALGGSREVVKRVKSVRGLEFGSRGDIQGGLERVCFEYPFHFVGFFQMRKKCGDQGPFVFRLFPPSKFVLTQESGSPCLERLTMAHVHMGGAFPWLFVFR</sequence>
<gene>
    <name evidence="1" type="ORF">BDY21DRAFT_140270</name>
</gene>
<proteinExistence type="predicted"/>
<evidence type="ECO:0000313" key="1">
    <source>
        <dbReference type="EMBL" id="KAF2461161.1"/>
    </source>
</evidence>